<feature type="transmembrane region" description="Helical" evidence="1">
    <location>
        <begin position="123"/>
        <end position="147"/>
    </location>
</feature>
<feature type="transmembrane region" description="Helical" evidence="1">
    <location>
        <begin position="15"/>
        <end position="40"/>
    </location>
</feature>
<keyword evidence="4" id="KW-1185">Reference proteome</keyword>
<feature type="transmembrane region" description="Helical" evidence="1">
    <location>
        <begin position="52"/>
        <end position="78"/>
    </location>
</feature>
<dbReference type="InterPro" id="IPR045339">
    <property type="entry name" value="DUF6534"/>
</dbReference>
<evidence type="ECO:0000313" key="4">
    <source>
        <dbReference type="Proteomes" id="UP000027265"/>
    </source>
</evidence>
<sequence length="351" mass="39509">MSTPYIPPHPSETTYGAIFVALIASAVFYGVTLLQTYLYFRRYPKDPMFLRTMVFVLCFLDTLHLIFCTISIYWYLVINYSNLDMLDDSFWAMNLQVDCNGLIGLSVQFFFARRVWLLSKNWILTIIICTLACMHFGLGVVFTVQAFDLGHFSRYSKLTWITSTGLGCAASADILIALSLCYYLAKMRSEFKRTNSIITTLMIYSINTGALTSIIATSCAVTFAIMPTNFVWLSFFWVLGKCYVNSFLAMLNSRENICEKARRVPTFVELGHLPDAGAPTPPSPTKKSFFGKRGVTLAVIVETTTERSTDYLRNARNEASSPSSSFAPIARPASTFVPRYGEEKDFELSPC</sequence>
<proteinExistence type="predicted"/>
<dbReference type="PANTHER" id="PTHR40465">
    <property type="entry name" value="CHROMOSOME 1, WHOLE GENOME SHOTGUN SEQUENCE"/>
    <property type="match status" value="1"/>
</dbReference>
<feature type="transmembrane region" description="Helical" evidence="1">
    <location>
        <begin position="90"/>
        <end position="111"/>
    </location>
</feature>
<gene>
    <name evidence="3" type="ORF">JAAARDRAFT_465119</name>
</gene>
<evidence type="ECO:0000259" key="2">
    <source>
        <dbReference type="Pfam" id="PF20152"/>
    </source>
</evidence>
<dbReference type="Pfam" id="PF20152">
    <property type="entry name" value="DUF6534"/>
    <property type="match status" value="1"/>
</dbReference>
<accession>A0A067Q6J1</accession>
<feature type="transmembrane region" description="Helical" evidence="1">
    <location>
        <begin position="159"/>
        <end position="185"/>
    </location>
</feature>
<reference evidence="4" key="1">
    <citation type="journal article" date="2014" name="Proc. Natl. Acad. Sci. U.S.A.">
        <title>Extensive sampling of basidiomycete genomes demonstrates inadequacy of the white-rot/brown-rot paradigm for wood decay fungi.</title>
        <authorList>
            <person name="Riley R."/>
            <person name="Salamov A.A."/>
            <person name="Brown D.W."/>
            <person name="Nagy L.G."/>
            <person name="Floudas D."/>
            <person name="Held B.W."/>
            <person name="Levasseur A."/>
            <person name="Lombard V."/>
            <person name="Morin E."/>
            <person name="Otillar R."/>
            <person name="Lindquist E.A."/>
            <person name="Sun H."/>
            <person name="LaButti K.M."/>
            <person name="Schmutz J."/>
            <person name="Jabbour D."/>
            <person name="Luo H."/>
            <person name="Baker S.E."/>
            <person name="Pisabarro A.G."/>
            <person name="Walton J.D."/>
            <person name="Blanchette R.A."/>
            <person name="Henrissat B."/>
            <person name="Martin F."/>
            <person name="Cullen D."/>
            <person name="Hibbett D.S."/>
            <person name="Grigoriev I.V."/>
        </authorList>
    </citation>
    <scope>NUCLEOTIDE SEQUENCE [LARGE SCALE GENOMIC DNA]</scope>
    <source>
        <strain evidence="4">MUCL 33604</strain>
    </source>
</reference>
<dbReference type="AlphaFoldDB" id="A0A067Q6J1"/>
<organism evidence="3 4">
    <name type="scientific">Jaapia argillacea MUCL 33604</name>
    <dbReference type="NCBI Taxonomy" id="933084"/>
    <lineage>
        <taxon>Eukaryota</taxon>
        <taxon>Fungi</taxon>
        <taxon>Dikarya</taxon>
        <taxon>Basidiomycota</taxon>
        <taxon>Agaricomycotina</taxon>
        <taxon>Agaricomycetes</taxon>
        <taxon>Agaricomycetidae</taxon>
        <taxon>Jaapiales</taxon>
        <taxon>Jaapiaceae</taxon>
        <taxon>Jaapia</taxon>
    </lineage>
</organism>
<dbReference type="InParanoid" id="A0A067Q6J1"/>
<feature type="transmembrane region" description="Helical" evidence="1">
    <location>
        <begin position="197"/>
        <end position="225"/>
    </location>
</feature>
<name>A0A067Q6J1_9AGAM</name>
<dbReference type="Proteomes" id="UP000027265">
    <property type="component" value="Unassembled WGS sequence"/>
</dbReference>
<dbReference type="OrthoDB" id="2535105at2759"/>
<keyword evidence="1" id="KW-1133">Transmembrane helix</keyword>
<keyword evidence="1" id="KW-0472">Membrane</keyword>
<feature type="transmembrane region" description="Helical" evidence="1">
    <location>
        <begin position="231"/>
        <end position="253"/>
    </location>
</feature>
<feature type="domain" description="DUF6534" evidence="2">
    <location>
        <begin position="170"/>
        <end position="255"/>
    </location>
</feature>
<evidence type="ECO:0000313" key="3">
    <source>
        <dbReference type="EMBL" id="KDQ62584.1"/>
    </source>
</evidence>
<protein>
    <recommendedName>
        <fullName evidence="2">DUF6534 domain-containing protein</fullName>
    </recommendedName>
</protein>
<evidence type="ECO:0000256" key="1">
    <source>
        <dbReference type="SAM" id="Phobius"/>
    </source>
</evidence>
<dbReference type="PANTHER" id="PTHR40465:SF1">
    <property type="entry name" value="DUF6534 DOMAIN-CONTAINING PROTEIN"/>
    <property type="match status" value="1"/>
</dbReference>
<dbReference type="HOGENOM" id="CLU_046025_5_4_1"/>
<dbReference type="EMBL" id="KL197711">
    <property type="protein sequence ID" value="KDQ62584.1"/>
    <property type="molecule type" value="Genomic_DNA"/>
</dbReference>
<dbReference type="STRING" id="933084.A0A067Q6J1"/>
<keyword evidence="1" id="KW-0812">Transmembrane</keyword>